<evidence type="ECO:0000256" key="1">
    <source>
        <dbReference type="SAM" id="MobiDB-lite"/>
    </source>
</evidence>
<name>A0A0S2DFD3_LYSEN</name>
<protein>
    <submittedName>
        <fullName evidence="2">Uncharacterized protein</fullName>
    </submittedName>
</protein>
<dbReference type="AlphaFoldDB" id="A0A0S2DFD3"/>
<dbReference type="KEGG" id="lez:GLE_1922"/>
<gene>
    <name evidence="2" type="ORF">GLE_1922</name>
</gene>
<dbReference type="PATRIC" id="fig|69.6.peg.1888"/>
<dbReference type="Proteomes" id="UP000061569">
    <property type="component" value="Chromosome"/>
</dbReference>
<feature type="compositionally biased region" description="Basic and acidic residues" evidence="1">
    <location>
        <begin position="34"/>
        <end position="44"/>
    </location>
</feature>
<sequence length="60" mass="6446">MIGGGARPPAQRAGGRAHDAGRRAARRRGALRTRSADAARGVADERWRSRAAALLRCRQP</sequence>
<evidence type="ECO:0000313" key="2">
    <source>
        <dbReference type="EMBL" id="ALN57273.1"/>
    </source>
</evidence>
<accession>A0A0S2DFD3</accession>
<evidence type="ECO:0000313" key="3">
    <source>
        <dbReference type="Proteomes" id="UP000061569"/>
    </source>
</evidence>
<dbReference type="STRING" id="69.GLE_1922"/>
<feature type="region of interest" description="Disordered" evidence="1">
    <location>
        <begin position="1"/>
        <end position="44"/>
    </location>
</feature>
<proteinExistence type="predicted"/>
<dbReference type="EMBL" id="CP013140">
    <property type="protein sequence ID" value="ALN57273.1"/>
    <property type="molecule type" value="Genomic_DNA"/>
</dbReference>
<organism evidence="2 3">
    <name type="scientific">Lysobacter enzymogenes</name>
    <dbReference type="NCBI Taxonomy" id="69"/>
    <lineage>
        <taxon>Bacteria</taxon>
        <taxon>Pseudomonadati</taxon>
        <taxon>Pseudomonadota</taxon>
        <taxon>Gammaproteobacteria</taxon>
        <taxon>Lysobacterales</taxon>
        <taxon>Lysobacteraceae</taxon>
        <taxon>Lysobacter</taxon>
    </lineage>
</organism>
<reference evidence="2 3" key="1">
    <citation type="submission" date="2015-11" db="EMBL/GenBank/DDBJ databases">
        <title>Genome sequences of Lysobacter enzymogenes strain C3 and Lysobacter antibioticus ATCC 29479.</title>
        <authorList>
            <person name="Kobayashi D.Y."/>
        </authorList>
    </citation>
    <scope>NUCLEOTIDE SEQUENCE [LARGE SCALE GENOMIC DNA]</scope>
    <source>
        <strain evidence="2 3">C3</strain>
    </source>
</reference>